<proteinExistence type="predicted"/>
<name>A0AA39PTH2_9AGAR</name>
<keyword evidence="4" id="KW-1185">Reference proteome</keyword>
<accession>A0AA39PTH2</accession>
<evidence type="ECO:0000256" key="1">
    <source>
        <dbReference type="SAM" id="MobiDB-lite"/>
    </source>
</evidence>
<keyword evidence="2" id="KW-0812">Transmembrane</keyword>
<keyword evidence="2" id="KW-1133">Transmembrane helix</keyword>
<reference evidence="3" key="1">
    <citation type="submission" date="2023-06" db="EMBL/GenBank/DDBJ databases">
        <authorList>
            <consortium name="Lawrence Berkeley National Laboratory"/>
            <person name="Ahrendt S."/>
            <person name="Sahu N."/>
            <person name="Indic B."/>
            <person name="Wong-Bajracharya J."/>
            <person name="Merenyi Z."/>
            <person name="Ke H.-M."/>
            <person name="Monk M."/>
            <person name="Kocsube S."/>
            <person name="Drula E."/>
            <person name="Lipzen A."/>
            <person name="Balint B."/>
            <person name="Henrissat B."/>
            <person name="Andreopoulos B."/>
            <person name="Martin F.M."/>
            <person name="Harder C.B."/>
            <person name="Rigling D."/>
            <person name="Ford K.L."/>
            <person name="Foster G.D."/>
            <person name="Pangilinan J."/>
            <person name="Papanicolaou A."/>
            <person name="Barry K."/>
            <person name="LaButti K."/>
            <person name="Viragh M."/>
            <person name="Koriabine M."/>
            <person name="Yan M."/>
            <person name="Riley R."/>
            <person name="Champramary S."/>
            <person name="Plett K.L."/>
            <person name="Tsai I.J."/>
            <person name="Slot J."/>
            <person name="Sipos G."/>
            <person name="Plett J."/>
            <person name="Nagy L.G."/>
            <person name="Grigoriev I.V."/>
        </authorList>
    </citation>
    <scope>NUCLEOTIDE SEQUENCE</scope>
    <source>
        <strain evidence="3">HWK02</strain>
    </source>
</reference>
<dbReference type="Proteomes" id="UP001175228">
    <property type="component" value="Unassembled WGS sequence"/>
</dbReference>
<feature type="transmembrane region" description="Helical" evidence="2">
    <location>
        <begin position="7"/>
        <end position="28"/>
    </location>
</feature>
<feature type="transmembrane region" description="Helical" evidence="2">
    <location>
        <begin position="34"/>
        <end position="53"/>
    </location>
</feature>
<comment type="caution">
    <text evidence="3">The sequence shown here is derived from an EMBL/GenBank/DDBJ whole genome shotgun (WGS) entry which is preliminary data.</text>
</comment>
<dbReference type="AlphaFoldDB" id="A0AA39PTH2"/>
<dbReference type="EMBL" id="JAUEPU010000036">
    <property type="protein sequence ID" value="KAK0489770.1"/>
    <property type="molecule type" value="Genomic_DNA"/>
</dbReference>
<feature type="region of interest" description="Disordered" evidence="1">
    <location>
        <begin position="70"/>
        <end position="91"/>
    </location>
</feature>
<protein>
    <submittedName>
        <fullName evidence="3">Uncharacterized protein</fullName>
    </submittedName>
</protein>
<organism evidence="3 4">
    <name type="scientific">Armillaria luteobubalina</name>
    <dbReference type="NCBI Taxonomy" id="153913"/>
    <lineage>
        <taxon>Eukaryota</taxon>
        <taxon>Fungi</taxon>
        <taxon>Dikarya</taxon>
        <taxon>Basidiomycota</taxon>
        <taxon>Agaricomycotina</taxon>
        <taxon>Agaricomycetes</taxon>
        <taxon>Agaricomycetidae</taxon>
        <taxon>Agaricales</taxon>
        <taxon>Marasmiineae</taxon>
        <taxon>Physalacriaceae</taxon>
        <taxon>Armillaria</taxon>
    </lineage>
</organism>
<gene>
    <name evidence="3" type="ORF">EDD18DRAFT_1188276</name>
</gene>
<evidence type="ECO:0000256" key="2">
    <source>
        <dbReference type="SAM" id="Phobius"/>
    </source>
</evidence>
<keyword evidence="2" id="KW-0472">Membrane</keyword>
<sequence>MFFYASILFITLANILLPMWVPGIALFLGAFQSIIHSILSNRILLLILTQRWIHRHNRTEELYSSVLELSDVTSGGPGSENEAKNIPRIRS</sequence>
<evidence type="ECO:0000313" key="4">
    <source>
        <dbReference type="Proteomes" id="UP001175228"/>
    </source>
</evidence>
<evidence type="ECO:0000313" key="3">
    <source>
        <dbReference type="EMBL" id="KAK0489770.1"/>
    </source>
</evidence>